<keyword evidence="8 10" id="KW-0496">Mitochondrion</keyword>
<dbReference type="PANTHER" id="PTHR46028">
    <property type="entry name" value="KYNURENINE 3-MONOOXYGENASE"/>
    <property type="match status" value="1"/>
</dbReference>
<keyword evidence="5 10" id="KW-0521">NADP</keyword>
<evidence type="ECO:0000256" key="10">
    <source>
        <dbReference type="HAMAP-Rule" id="MF_03018"/>
    </source>
</evidence>
<dbReference type="InterPro" id="IPR036188">
    <property type="entry name" value="FAD/NAD-bd_sf"/>
</dbReference>
<dbReference type="GO" id="GO:0034354">
    <property type="term" value="P:'de novo' NAD+ biosynthetic process from L-tryptophan"/>
    <property type="evidence" value="ECO:0007669"/>
    <property type="project" value="UniProtKB-UniRule"/>
</dbReference>
<comment type="function">
    <text evidence="10">Catalyzes the hydroxylation of L-kynurenine (L-Kyn) to form 3-hydroxy-L-kynurenine (L-3OHKyn). Required for synthesis of quinolinic acid.</text>
</comment>
<sequence>MSASSNARKVLIVGAGPVGCLTALSFAKMGWKVDLRESRPDIRYVDPSTIAHRSVNLAISSRAITALGTIDSGITARLLEDSIPMKGRMIHTKDGKEESQLYDQHGQHLNSMGRGLLNKVLLDELEHYTGVSVRFEDKLIAIDFERKTAIFIPPSADTLEVAFDFCIGADGAHSLVRRQMMRVVRMNFQQEYIPHDYVELHMSPGVGENGQPVFRIDPNHLHIWPRSAFMLIALPNKDKSFTCTLYAPTAELDKLETREQASDWFDLHFPDAVQLIGRESLLDDFEENPRSSLISVKTYPYHFKDCAVVIGDAAHAMVPFYGQGLNCGFEDVRVLTTLFKSFGVAPVPPKADEEDRLGPSLEEYSQIRREDLIAISDLAMYNYMEMRHHVITPIYRFRRVVDRLLSTFAPFVSGASLTDVLSRVPFPTNAARGWLPLYTMVTFRPDINYATAKRRAQLQTRILDYCGWLAGATAFSLSALGAWRFAVWNGVLRR</sequence>
<evidence type="ECO:0000256" key="8">
    <source>
        <dbReference type="ARBA" id="ARBA00023128"/>
    </source>
</evidence>
<keyword evidence="10 11" id="KW-0472">Membrane</keyword>
<reference evidence="13 14" key="1">
    <citation type="journal article" date="2012" name="Science">
        <title>The Paleozoic origin of enzymatic lignin decomposition reconstructed from 31 fungal genomes.</title>
        <authorList>
            <person name="Floudas D."/>
            <person name="Binder M."/>
            <person name="Riley R."/>
            <person name="Barry K."/>
            <person name="Blanchette R.A."/>
            <person name="Henrissat B."/>
            <person name="Martinez A.T."/>
            <person name="Otillar R."/>
            <person name="Spatafora J.W."/>
            <person name="Yadav J.S."/>
            <person name="Aerts A."/>
            <person name="Benoit I."/>
            <person name="Boyd A."/>
            <person name="Carlson A."/>
            <person name="Copeland A."/>
            <person name="Coutinho P.M."/>
            <person name="de Vries R.P."/>
            <person name="Ferreira P."/>
            <person name="Findley K."/>
            <person name="Foster B."/>
            <person name="Gaskell J."/>
            <person name="Glotzer D."/>
            <person name="Gorecki P."/>
            <person name="Heitman J."/>
            <person name="Hesse C."/>
            <person name="Hori C."/>
            <person name="Igarashi K."/>
            <person name="Jurgens J.A."/>
            <person name="Kallen N."/>
            <person name="Kersten P."/>
            <person name="Kohler A."/>
            <person name="Kuees U."/>
            <person name="Kumar T.K.A."/>
            <person name="Kuo A."/>
            <person name="LaButti K."/>
            <person name="Larrondo L.F."/>
            <person name="Lindquist E."/>
            <person name="Ling A."/>
            <person name="Lombard V."/>
            <person name="Lucas S."/>
            <person name="Lundell T."/>
            <person name="Martin R."/>
            <person name="McLaughlin D.J."/>
            <person name="Morgenstern I."/>
            <person name="Morin E."/>
            <person name="Murat C."/>
            <person name="Nagy L.G."/>
            <person name="Nolan M."/>
            <person name="Ohm R.A."/>
            <person name="Patyshakuliyeva A."/>
            <person name="Rokas A."/>
            <person name="Ruiz-Duenas F.J."/>
            <person name="Sabat G."/>
            <person name="Salamov A."/>
            <person name="Samejima M."/>
            <person name="Schmutz J."/>
            <person name="Slot J.C."/>
            <person name="St John F."/>
            <person name="Stenlid J."/>
            <person name="Sun H."/>
            <person name="Sun S."/>
            <person name="Syed K."/>
            <person name="Tsang A."/>
            <person name="Wiebenga A."/>
            <person name="Young D."/>
            <person name="Pisabarro A."/>
            <person name="Eastwood D.C."/>
            <person name="Martin F."/>
            <person name="Cullen D."/>
            <person name="Grigoriev I.V."/>
            <person name="Hibbett D.S."/>
        </authorList>
    </citation>
    <scope>NUCLEOTIDE SEQUENCE [LARGE SCALE GENOMIC DNA]</scope>
    <source>
        <strain evidence="13 14">DJM-731 SS1</strain>
    </source>
</reference>
<keyword evidence="6 10" id="KW-0560">Oxidoreductase</keyword>
<dbReference type="Gene3D" id="3.50.50.60">
    <property type="entry name" value="FAD/NAD(P)-binding domain"/>
    <property type="match status" value="1"/>
</dbReference>
<comment type="catalytic activity">
    <reaction evidence="9 10">
        <text>L-kynurenine + NADPH + O2 + H(+) = 3-hydroxy-L-kynurenine + NADP(+) + H2O</text>
        <dbReference type="Rhea" id="RHEA:20545"/>
        <dbReference type="ChEBI" id="CHEBI:15377"/>
        <dbReference type="ChEBI" id="CHEBI:15378"/>
        <dbReference type="ChEBI" id="CHEBI:15379"/>
        <dbReference type="ChEBI" id="CHEBI:57783"/>
        <dbReference type="ChEBI" id="CHEBI:57959"/>
        <dbReference type="ChEBI" id="CHEBI:58125"/>
        <dbReference type="ChEBI" id="CHEBI:58349"/>
        <dbReference type="EC" id="1.14.13.9"/>
    </reaction>
</comment>
<dbReference type="FunFam" id="3.50.50.60:FF:000129">
    <property type="entry name" value="Kynurenine 3-monooxygenase"/>
    <property type="match status" value="1"/>
</dbReference>
<keyword evidence="10" id="KW-1000">Mitochondrion outer membrane</keyword>
<feature type="domain" description="FAD-binding" evidence="12">
    <location>
        <begin position="9"/>
        <end position="337"/>
    </location>
</feature>
<dbReference type="OrthoDB" id="10053569at2759"/>
<dbReference type="STRING" id="1858805.M5GAM9"/>
<dbReference type="GO" id="GO:0005741">
    <property type="term" value="C:mitochondrial outer membrane"/>
    <property type="evidence" value="ECO:0007669"/>
    <property type="project" value="UniProtKB-SubCell"/>
</dbReference>
<comment type="subcellular location">
    <subcellularLocation>
        <location evidence="10">Mitochondrion outer membrane</location>
    </subcellularLocation>
</comment>
<evidence type="ECO:0000256" key="5">
    <source>
        <dbReference type="ARBA" id="ARBA00022857"/>
    </source>
</evidence>
<evidence type="ECO:0000256" key="6">
    <source>
        <dbReference type="ARBA" id="ARBA00023002"/>
    </source>
</evidence>
<dbReference type="InterPro" id="IPR002938">
    <property type="entry name" value="FAD-bd"/>
</dbReference>
<name>M5GAM9_DACPD</name>
<keyword evidence="11" id="KW-1133">Transmembrane helix</keyword>
<dbReference type="GO" id="GO:0071949">
    <property type="term" value="F:FAD binding"/>
    <property type="evidence" value="ECO:0007669"/>
    <property type="project" value="InterPro"/>
</dbReference>
<dbReference type="Pfam" id="PF01494">
    <property type="entry name" value="FAD_binding_3"/>
    <property type="match status" value="1"/>
</dbReference>
<evidence type="ECO:0000256" key="2">
    <source>
        <dbReference type="ARBA" id="ARBA00022630"/>
    </source>
</evidence>
<dbReference type="Proteomes" id="UP000030653">
    <property type="component" value="Unassembled WGS sequence"/>
</dbReference>
<dbReference type="HAMAP" id="MF_01971">
    <property type="entry name" value="Kynurenine_monooxygenase"/>
    <property type="match status" value="1"/>
</dbReference>
<evidence type="ECO:0000256" key="4">
    <source>
        <dbReference type="ARBA" id="ARBA00022827"/>
    </source>
</evidence>
<dbReference type="PANTHER" id="PTHR46028:SF2">
    <property type="entry name" value="KYNURENINE 3-MONOOXYGENASE"/>
    <property type="match status" value="1"/>
</dbReference>
<organism evidence="13 14">
    <name type="scientific">Dacryopinax primogenitus (strain DJM 731)</name>
    <name type="common">Brown rot fungus</name>
    <dbReference type="NCBI Taxonomy" id="1858805"/>
    <lineage>
        <taxon>Eukaryota</taxon>
        <taxon>Fungi</taxon>
        <taxon>Dikarya</taxon>
        <taxon>Basidiomycota</taxon>
        <taxon>Agaricomycotina</taxon>
        <taxon>Dacrymycetes</taxon>
        <taxon>Dacrymycetales</taxon>
        <taxon>Dacrymycetaceae</taxon>
        <taxon>Dacryopinax</taxon>
    </lineage>
</organism>
<dbReference type="SUPFAM" id="SSF51905">
    <property type="entry name" value="FAD/NAD(P)-binding domain"/>
    <property type="match status" value="1"/>
</dbReference>
<dbReference type="AlphaFoldDB" id="M5GAM9"/>
<evidence type="ECO:0000256" key="9">
    <source>
        <dbReference type="ARBA" id="ARBA00047818"/>
    </source>
</evidence>
<comment type="cofactor">
    <cofactor evidence="1 10">
        <name>FAD</name>
        <dbReference type="ChEBI" id="CHEBI:57692"/>
    </cofactor>
</comment>
<dbReference type="HOGENOM" id="CLU_023210_2_1_1"/>
<keyword evidence="7 10" id="KW-0503">Monooxygenase</keyword>
<evidence type="ECO:0000313" key="14">
    <source>
        <dbReference type="Proteomes" id="UP000030653"/>
    </source>
</evidence>
<evidence type="ECO:0000256" key="11">
    <source>
        <dbReference type="SAM" id="Phobius"/>
    </source>
</evidence>
<keyword evidence="11" id="KW-0812">Transmembrane</keyword>
<gene>
    <name evidence="10" type="primary">BNA4</name>
    <name evidence="13" type="ORF">DACRYDRAFT_113546</name>
</gene>
<dbReference type="InterPro" id="IPR027545">
    <property type="entry name" value="Kynurenine_monooxygenase"/>
</dbReference>
<proteinExistence type="inferred from homology"/>
<evidence type="ECO:0000256" key="1">
    <source>
        <dbReference type="ARBA" id="ARBA00001974"/>
    </source>
</evidence>
<dbReference type="GO" id="GO:0004502">
    <property type="term" value="F:kynurenine 3-monooxygenase activity"/>
    <property type="evidence" value="ECO:0007669"/>
    <property type="project" value="UniProtKB-UniRule"/>
</dbReference>
<evidence type="ECO:0000259" key="12">
    <source>
        <dbReference type="Pfam" id="PF01494"/>
    </source>
</evidence>
<keyword evidence="3 10" id="KW-0662">Pyridine nucleotide biosynthesis</keyword>
<keyword evidence="4 10" id="KW-0274">FAD</keyword>
<keyword evidence="14" id="KW-1185">Reference proteome</keyword>
<dbReference type="UniPathway" id="UPA00253">
    <property type="reaction ID" value="UER00328"/>
</dbReference>
<dbReference type="EMBL" id="JH795856">
    <property type="protein sequence ID" value="EJU05420.1"/>
    <property type="molecule type" value="Genomic_DNA"/>
</dbReference>
<dbReference type="GO" id="GO:0019805">
    <property type="term" value="P:quinolinate biosynthetic process"/>
    <property type="evidence" value="ECO:0007669"/>
    <property type="project" value="UniProtKB-UniRule"/>
</dbReference>
<evidence type="ECO:0000256" key="7">
    <source>
        <dbReference type="ARBA" id="ARBA00023033"/>
    </source>
</evidence>
<feature type="transmembrane region" description="Helical" evidence="11">
    <location>
        <begin position="467"/>
        <end position="487"/>
    </location>
</feature>
<dbReference type="OMA" id="REFMFIA"/>
<dbReference type="GO" id="GO:0006569">
    <property type="term" value="P:L-tryptophan catabolic process"/>
    <property type="evidence" value="ECO:0007669"/>
    <property type="project" value="UniProtKB-UniRule"/>
</dbReference>
<comment type="pathway">
    <text evidence="10">Cofactor biosynthesis; NAD(+) biosynthesis; quinolinate from L-kynurenine: step 1/3.</text>
</comment>
<dbReference type="GO" id="GO:0070189">
    <property type="term" value="P:kynurenine metabolic process"/>
    <property type="evidence" value="ECO:0007669"/>
    <property type="project" value="TreeGrafter"/>
</dbReference>
<evidence type="ECO:0000313" key="13">
    <source>
        <dbReference type="EMBL" id="EJU05420.1"/>
    </source>
</evidence>
<keyword evidence="2 10" id="KW-0285">Flavoprotein</keyword>
<dbReference type="GO" id="GO:0043420">
    <property type="term" value="P:anthranilate metabolic process"/>
    <property type="evidence" value="ECO:0007669"/>
    <property type="project" value="UniProtKB-UniRule"/>
</dbReference>
<dbReference type="PRINTS" id="PR00420">
    <property type="entry name" value="RNGMNOXGNASE"/>
</dbReference>
<comment type="similarity">
    <text evidence="10">Belongs to the aromatic-ring hydroxylase family. KMO subfamily.</text>
</comment>
<dbReference type="EC" id="1.14.13.9" evidence="10"/>
<evidence type="ECO:0000256" key="3">
    <source>
        <dbReference type="ARBA" id="ARBA00022642"/>
    </source>
</evidence>
<accession>M5GAM9</accession>
<protein>
    <recommendedName>
        <fullName evidence="10">Kynurenine 3-monooxygenase</fullName>
        <ecNumber evidence="10">1.14.13.9</ecNumber>
    </recommendedName>
    <alternativeName>
        <fullName evidence="10">Biosynthesis of nicotinic acid protein 4</fullName>
    </alternativeName>
    <alternativeName>
        <fullName evidence="10">Kynurenine 3-hydroxylase</fullName>
    </alternativeName>
</protein>